<evidence type="ECO:0000256" key="1">
    <source>
        <dbReference type="SAM" id="Phobius"/>
    </source>
</evidence>
<organism evidence="2 3">
    <name type="scientific">Lysinibacillus zambalensis</name>
    <dbReference type="NCBI Taxonomy" id="3160866"/>
    <lineage>
        <taxon>Bacteria</taxon>
        <taxon>Bacillati</taxon>
        <taxon>Bacillota</taxon>
        <taxon>Bacilli</taxon>
        <taxon>Bacillales</taxon>
        <taxon>Bacillaceae</taxon>
        <taxon>Lysinibacillus</taxon>
    </lineage>
</organism>
<comment type="caution">
    <text evidence="2">The sequence shown here is derived from an EMBL/GenBank/DDBJ whole genome shotgun (WGS) entry which is preliminary data.</text>
</comment>
<reference evidence="2 3" key="1">
    <citation type="submission" date="2024-06" db="EMBL/GenBank/DDBJ databases">
        <title>Lysinibacillus zambalefons sp. nov., a Novel Firmicute Isolated from the Poon Bato Zambales Hyperalkaline Spring.</title>
        <authorList>
            <person name="Aja J.A."/>
            <person name="Lazaro J.E.H."/>
            <person name="Llorin L.D."/>
            <person name="Lim K.R."/>
            <person name="Teodosio J."/>
            <person name="Dalisay D.S."/>
        </authorList>
    </citation>
    <scope>NUCLEOTIDE SEQUENCE [LARGE SCALE GENOMIC DNA]</scope>
    <source>
        <strain evidence="2 3">M3</strain>
    </source>
</reference>
<keyword evidence="1" id="KW-0472">Membrane</keyword>
<dbReference type="EMBL" id="JBEGDG010000002">
    <property type="protein sequence ID" value="MEQ6353907.1"/>
    <property type="molecule type" value="Genomic_DNA"/>
</dbReference>
<evidence type="ECO:0000313" key="3">
    <source>
        <dbReference type="Proteomes" id="UP001478862"/>
    </source>
</evidence>
<dbReference type="Proteomes" id="UP001478862">
    <property type="component" value="Unassembled WGS sequence"/>
</dbReference>
<evidence type="ECO:0000313" key="2">
    <source>
        <dbReference type="EMBL" id="MEQ6353907.1"/>
    </source>
</evidence>
<name>A0ABV1MN16_9BACI</name>
<feature type="transmembrane region" description="Helical" evidence="1">
    <location>
        <begin position="38"/>
        <end position="57"/>
    </location>
</feature>
<sequence length="300" mass="34709">MDKHTMHVLKDVSAHKEAIIQKVQQQIQEDPYPSKQLWPYRALAIMMTCSILLFIAWQASKPIDHLTTEILHEEEKQSFTDLFQTEVEGTETTFSQYFPIADQLHHRENIKFYAPLQGFEAMQAVAATMGDAVHLIDPETLPFKSNIQEVYAVTSDMQDGSLQKQFQFSFKQKSLTGVDRQYINFTVINVDHNPLVYYKVTDSQDFSGEITNIGLNFMNPLYFRAMTPDQGFAYVYYNFDAAGKRIYQMSTRANEFFTYYNGYVYQIGYQLNGDQQEAQEKMVALAREFIPHINSANAKK</sequence>
<proteinExistence type="predicted"/>
<gene>
    <name evidence="2" type="ORF">ABNX05_04705</name>
</gene>
<keyword evidence="1" id="KW-1133">Transmembrane helix</keyword>
<evidence type="ECO:0008006" key="4">
    <source>
        <dbReference type="Google" id="ProtNLM"/>
    </source>
</evidence>
<protein>
    <recommendedName>
        <fullName evidence="4">DUF4367 domain-containing protein</fullName>
    </recommendedName>
</protein>
<dbReference type="RefSeq" id="WP_349658662.1">
    <property type="nucleotide sequence ID" value="NZ_JBEGDG010000002.1"/>
</dbReference>
<keyword evidence="3" id="KW-1185">Reference proteome</keyword>
<accession>A0ABV1MN16</accession>
<keyword evidence="1" id="KW-0812">Transmembrane</keyword>